<dbReference type="PRINTS" id="PR00344">
    <property type="entry name" value="BCTRLSENSOR"/>
</dbReference>
<dbReference type="PROSITE" id="PS50109">
    <property type="entry name" value="HIS_KIN"/>
    <property type="match status" value="1"/>
</dbReference>
<dbReference type="InterPro" id="IPR004358">
    <property type="entry name" value="Sig_transdc_His_kin-like_C"/>
</dbReference>
<dbReference type="Pfam" id="PF02518">
    <property type="entry name" value="HATPase_c"/>
    <property type="match status" value="1"/>
</dbReference>
<dbReference type="AlphaFoldDB" id="X1U876"/>
<dbReference type="GO" id="GO:0009927">
    <property type="term" value="F:histidine phosphotransfer kinase activity"/>
    <property type="evidence" value="ECO:0007669"/>
    <property type="project" value="TreeGrafter"/>
</dbReference>
<gene>
    <name evidence="6" type="ORF">S12H4_47839</name>
</gene>
<name>X1U876_9ZZZZ</name>
<dbReference type="GO" id="GO:0005886">
    <property type="term" value="C:plasma membrane"/>
    <property type="evidence" value="ECO:0007669"/>
    <property type="project" value="TreeGrafter"/>
</dbReference>
<protein>
    <recommendedName>
        <fullName evidence="2">histidine kinase</fullName>
        <ecNumber evidence="2">2.7.13.3</ecNumber>
    </recommendedName>
</protein>
<organism evidence="6">
    <name type="scientific">marine sediment metagenome</name>
    <dbReference type="NCBI Taxonomy" id="412755"/>
    <lineage>
        <taxon>unclassified sequences</taxon>
        <taxon>metagenomes</taxon>
        <taxon>ecological metagenomes</taxon>
    </lineage>
</organism>
<reference evidence="6" key="1">
    <citation type="journal article" date="2014" name="Front. Microbiol.">
        <title>High frequency of phylogenetically diverse reductive dehalogenase-homologous genes in deep subseafloor sedimentary metagenomes.</title>
        <authorList>
            <person name="Kawai M."/>
            <person name="Futagami T."/>
            <person name="Toyoda A."/>
            <person name="Takaki Y."/>
            <person name="Nishi S."/>
            <person name="Hori S."/>
            <person name="Arai W."/>
            <person name="Tsubouchi T."/>
            <person name="Morono Y."/>
            <person name="Uchiyama I."/>
            <person name="Ito T."/>
            <person name="Fujiyama A."/>
            <person name="Inagaki F."/>
            <person name="Takami H."/>
        </authorList>
    </citation>
    <scope>NUCLEOTIDE SEQUENCE</scope>
    <source>
        <strain evidence="6">Expedition CK06-06</strain>
    </source>
</reference>
<evidence type="ECO:0000259" key="5">
    <source>
        <dbReference type="PROSITE" id="PS50109"/>
    </source>
</evidence>
<dbReference type="InterPro" id="IPR036890">
    <property type="entry name" value="HATPase_C_sf"/>
</dbReference>
<sequence length="87" mass="9593">GGSIDVSAEVRDNEVLVSVTDHGIGIPEEDIPHIFERFYRTKKSIFISGTGLGLYITEQIIKAHGGHIWVESELGKGSTFYFTIPKS</sequence>
<keyword evidence="4" id="KW-0418">Kinase</keyword>
<feature type="domain" description="Histidine kinase" evidence="5">
    <location>
        <begin position="1"/>
        <end position="87"/>
    </location>
</feature>
<evidence type="ECO:0000256" key="1">
    <source>
        <dbReference type="ARBA" id="ARBA00000085"/>
    </source>
</evidence>
<comment type="catalytic activity">
    <reaction evidence="1">
        <text>ATP + protein L-histidine = ADP + protein N-phospho-L-histidine.</text>
        <dbReference type="EC" id="2.7.13.3"/>
    </reaction>
</comment>
<dbReference type="InterPro" id="IPR003594">
    <property type="entry name" value="HATPase_dom"/>
</dbReference>
<dbReference type="Gene3D" id="3.30.565.10">
    <property type="entry name" value="Histidine kinase-like ATPase, C-terminal domain"/>
    <property type="match status" value="1"/>
</dbReference>
<comment type="caution">
    <text evidence="6">The sequence shown here is derived from an EMBL/GenBank/DDBJ whole genome shotgun (WGS) entry which is preliminary data.</text>
</comment>
<evidence type="ECO:0000256" key="3">
    <source>
        <dbReference type="ARBA" id="ARBA00022679"/>
    </source>
</evidence>
<proteinExistence type="predicted"/>
<evidence type="ECO:0000256" key="2">
    <source>
        <dbReference type="ARBA" id="ARBA00012438"/>
    </source>
</evidence>
<dbReference type="EMBL" id="BARW01029826">
    <property type="protein sequence ID" value="GAJ13694.1"/>
    <property type="molecule type" value="Genomic_DNA"/>
</dbReference>
<dbReference type="SUPFAM" id="SSF55874">
    <property type="entry name" value="ATPase domain of HSP90 chaperone/DNA topoisomerase II/histidine kinase"/>
    <property type="match status" value="1"/>
</dbReference>
<dbReference type="InterPro" id="IPR005467">
    <property type="entry name" value="His_kinase_dom"/>
</dbReference>
<evidence type="ECO:0000256" key="4">
    <source>
        <dbReference type="ARBA" id="ARBA00022777"/>
    </source>
</evidence>
<dbReference type="PANTHER" id="PTHR43047:SF72">
    <property type="entry name" value="OSMOSENSING HISTIDINE PROTEIN KINASE SLN1"/>
    <property type="match status" value="1"/>
</dbReference>
<dbReference type="EC" id="2.7.13.3" evidence="2"/>
<dbReference type="CDD" id="cd00075">
    <property type="entry name" value="HATPase"/>
    <property type="match status" value="1"/>
</dbReference>
<feature type="non-terminal residue" evidence="6">
    <location>
        <position position="1"/>
    </location>
</feature>
<accession>X1U876</accession>
<dbReference type="GO" id="GO:0000155">
    <property type="term" value="F:phosphorelay sensor kinase activity"/>
    <property type="evidence" value="ECO:0007669"/>
    <property type="project" value="TreeGrafter"/>
</dbReference>
<dbReference type="SMART" id="SM00387">
    <property type="entry name" value="HATPase_c"/>
    <property type="match status" value="1"/>
</dbReference>
<dbReference type="PANTHER" id="PTHR43047">
    <property type="entry name" value="TWO-COMPONENT HISTIDINE PROTEIN KINASE"/>
    <property type="match status" value="1"/>
</dbReference>
<keyword evidence="3" id="KW-0808">Transferase</keyword>
<evidence type="ECO:0000313" key="6">
    <source>
        <dbReference type="EMBL" id="GAJ13694.1"/>
    </source>
</evidence>